<comment type="caution">
    <text evidence="15">The sequence shown here is derived from an EMBL/GenBank/DDBJ whole genome shotgun (WGS) entry which is preliminary data.</text>
</comment>
<protein>
    <recommendedName>
        <fullName evidence="2">histidine kinase</fullName>
        <ecNumber evidence="2">2.7.13.3</ecNumber>
    </recommendedName>
</protein>
<dbReference type="Gene3D" id="3.30.450.20">
    <property type="entry name" value="PAS domain"/>
    <property type="match status" value="1"/>
</dbReference>
<dbReference type="SMART" id="SM00387">
    <property type="entry name" value="HATPase_c"/>
    <property type="match status" value="1"/>
</dbReference>
<sequence>MENPIINILMVDDRPENLQALEAVLGSSGYQLTKAYSGEEALKWLLKKEFAIILLDVQMPGLDGFETAKLIRARKKSKEIPIIFITALTQTQDYAISGYDAGAIDFLFKPFNPYILKSKIEGFVKIYETKWQLQMQNELLQKQSKQLDEAHSRLEQLVELRTQELRKTNETLQKEIEEKQHILQLAQANEAKYRLLVEDSPVAIILHELHKENWTFINETGMKMLGGLHVKDVLSRTLYTFVHPDEHEVVKQRIERALHGEKVEDNELKLVRLDGETILAAVTIIPFEYLGNPAVHIVARDITDMKKTEEYISQSEKLSVVGELAAGIAHEIRNPLTSLKGFTQLLEYKDDTLNPYIPIMLEEIDRINTIVSELLLLAKPNAGDFRKVKMTDLLQNVVILMNAQANLQNTEIKFHTLVGEEQDYIDGLENKLKQIFINLLKNAMEAMKTGGEINLNMMIEDNLLRIQFCDQGCGISEEDLAKIGQPFFTTKEKGTGLGLMVCKSIIDSHHGHMDIESEVGVGTTITLTFPLCDVYSEMMVDSNN</sequence>
<evidence type="ECO:0000259" key="11">
    <source>
        <dbReference type="PROSITE" id="PS50109"/>
    </source>
</evidence>
<dbReference type="InterPro" id="IPR000014">
    <property type="entry name" value="PAS"/>
</dbReference>
<dbReference type="PRINTS" id="PR00344">
    <property type="entry name" value="BCTRLSENSOR"/>
</dbReference>
<feature type="modified residue" description="4-aspartylphosphate" evidence="9">
    <location>
        <position position="56"/>
    </location>
</feature>
<evidence type="ECO:0000256" key="5">
    <source>
        <dbReference type="ARBA" id="ARBA00022741"/>
    </source>
</evidence>
<keyword evidence="3 9" id="KW-0597">Phosphoprotein</keyword>
<feature type="domain" description="PAS" evidence="13">
    <location>
        <begin position="189"/>
        <end position="261"/>
    </location>
</feature>
<evidence type="ECO:0000313" key="16">
    <source>
        <dbReference type="Proteomes" id="UP001597318"/>
    </source>
</evidence>
<accession>A0ABW5C6P2</accession>
<dbReference type="Pfam" id="PF00072">
    <property type="entry name" value="Response_reg"/>
    <property type="match status" value="1"/>
</dbReference>
<dbReference type="PROSITE" id="PS50112">
    <property type="entry name" value="PAS"/>
    <property type="match status" value="1"/>
</dbReference>
<dbReference type="PANTHER" id="PTHR43547:SF2">
    <property type="entry name" value="HYBRID SIGNAL TRANSDUCTION HISTIDINE KINASE C"/>
    <property type="match status" value="1"/>
</dbReference>
<dbReference type="PROSITE" id="PS50110">
    <property type="entry name" value="RESPONSE_REGULATORY"/>
    <property type="match status" value="1"/>
</dbReference>
<dbReference type="SUPFAM" id="SSF52172">
    <property type="entry name" value="CheY-like"/>
    <property type="match status" value="1"/>
</dbReference>
<dbReference type="SUPFAM" id="SSF55785">
    <property type="entry name" value="PYP-like sensor domain (PAS domain)"/>
    <property type="match status" value="1"/>
</dbReference>
<dbReference type="Gene3D" id="3.40.50.2300">
    <property type="match status" value="1"/>
</dbReference>
<feature type="domain" description="Response regulatory" evidence="12">
    <location>
        <begin position="7"/>
        <end position="124"/>
    </location>
</feature>
<dbReference type="InterPro" id="IPR036890">
    <property type="entry name" value="HATPase_C_sf"/>
</dbReference>
<keyword evidence="6" id="KW-0418">Kinase</keyword>
<evidence type="ECO:0000259" key="12">
    <source>
        <dbReference type="PROSITE" id="PS50110"/>
    </source>
</evidence>
<evidence type="ECO:0000256" key="9">
    <source>
        <dbReference type="PROSITE-ProRule" id="PRU00169"/>
    </source>
</evidence>
<keyword evidence="7" id="KW-0067">ATP-binding</keyword>
<keyword evidence="8" id="KW-0902">Two-component regulatory system</keyword>
<dbReference type="Gene3D" id="3.30.565.10">
    <property type="entry name" value="Histidine kinase-like ATPase, C-terminal domain"/>
    <property type="match status" value="1"/>
</dbReference>
<comment type="catalytic activity">
    <reaction evidence="1">
        <text>ATP + protein L-histidine = ADP + protein N-phospho-L-histidine.</text>
        <dbReference type="EC" id="2.7.13.3"/>
    </reaction>
</comment>
<dbReference type="SUPFAM" id="SSF47384">
    <property type="entry name" value="Homodimeric domain of signal transducing histidine kinase"/>
    <property type="match status" value="1"/>
</dbReference>
<dbReference type="Pfam" id="PF02518">
    <property type="entry name" value="HATPase_c"/>
    <property type="match status" value="1"/>
</dbReference>
<dbReference type="Proteomes" id="UP001597318">
    <property type="component" value="Unassembled WGS sequence"/>
</dbReference>
<dbReference type="PANTHER" id="PTHR43547">
    <property type="entry name" value="TWO-COMPONENT HISTIDINE KINASE"/>
    <property type="match status" value="1"/>
</dbReference>
<evidence type="ECO:0000313" key="15">
    <source>
        <dbReference type="EMBL" id="MFD2216756.1"/>
    </source>
</evidence>
<dbReference type="PROSITE" id="PS50113">
    <property type="entry name" value="PAC"/>
    <property type="match status" value="1"/>
</dbReference>
<dbReference type="InterPro" id="IPR011006">
    <property type="entry name" value="CheY-like_superfamily"/>
</dbReference>
<proteinExistence type="predicted"/>
<dbReference type="SUPFAM" id="SSF55874">
    <property type="entry name" value="ATPase domain of HSP90 chaperone/DNA topoisomerase II/histidine kinase"/>
    <property type="match status" value="1"/>
</dbReference>
<dbReference type="CDD" id="cd00082">
    <property type="entry name" value="HisKA"/>
    <property type="match status" value="1"/>
</dbReference>
<evidence type="ECO:0000259" key="13">
    <source>
        <dbReference type="PROSITE" id="PS50112"/>
    </source>
</evidence>
<keyword evidence="16" id="KW-1185">Reference proteome</keyword>
<dbReference type="SMART" id="SM00091">
    <property type="entry name" value="PAS"/>
    <property type="match status" value="1"/>
</dbReference>
<dbReference type="NCBIfam" id="TIGR00229">
    <property type="entry name" value="sensory_box"/>
    <property type="match status" value="1"/>
</dbReference>
<name>A0ABW5C6P2_9BACI</name>
<dbReference type="PROSITE" id="PS50109">
    <property type="entry name" value="HIS_KIN"/>
    <property type="match status" value="1"/>
</dbReference>
<evidence type="ECO:0000256" key="6">
    <source>
        <dbReference type="ARBA" id="ARBA00022777"/>
    </source>
</evidence>
<dbReference type="InterPro" id="IPR036097">
    <property type="entry name" value="HisK_dim/P_sf"/>
</dbReference>
<evidence type="ECO:0000256" key="1">
    <source>
        <dbReference type="ARBA" id="ARBA00000085"/>
    </source>
</evidence>
<dbReference type="InterPro" id="IPR005467">
    <property type="entry name" value="His_kinase_dom"/>
</dbReference>
<reference evidence="16" key="1">
    <citation type="journal article" date="2019" name="Int. J. Syst. Evol. Microbiol.">
        <title>The Global Catalogue of Microorganisms (GCM) 10K type strain sequencing project: providing services to taxonomists for standard genome sequencing and annotation.</title>
        <authorList>
            <consortium name="The Broad Institute Genomics Platform"/>
            <consortium name="The Broad Institute Genome Sequencing Center for Infectious Disease"/>
            <person name="Wu L."/>
            <person name="Ma J."/>
        </authorList>
    </citation>
    <scope>NUCLEOTIDE SEQUENCE [LARGE SCALE GENOMIC DNA]</scope>
    <source>
        <strain evidence="16">CGMCC 1.15474</strain>
    </source>
</reference>
<dbReference type="InterPro" id="IPR003661">
    <property type="entry name" value="HisK_dim/P_dom"/>
</dbReference>
<evidence type="ECO:0000256" key="3">
    <source>
        <dbReference type="ARBA" id="ARBA00022553"/>
    </source>
</evidence>
<feature type="coiled-coil region" evidence="10">
    <location>
        <begin position="133"/>
        <end position="189"/>
    </location>
</feature>
<evidence type="ECO:0000256" key="7">
    <source>
        <dbReference type="ARBA" id="ARBA00022840"/>
    </source>
</evidence>
<dbReference type="Pfam" id="PF00512">
    <property type="entry name" value="HisKA"/>
    <property type="match status" value="1"/>
</dbReference>
<feature type="domain" description="Histidine kinase" evidence="11">
    <location>
        <begin position="327"/>
        <end position="533"/>
    </location>
</feature>
<dbReference type="SMART" id="SM00448">
    <property type="entry name" value="REC"/>
    <property type="match status" value="1"/>
</dbReference>
<dbReference type="InterPro" id="IPR035965">
    <property type="entry name" value="PAS-like_dom_sf"/>
</dbReference>
<dbReference type="Pfam" id="PF13426">
    <property type="entry name" value="PAS_9"/>
    <property type="match status" value="1"/>
</dbReference>
<dbReference type="RefSeq" id="WP_379053534.1">
    <property type="nucleotide sequence ID" value="NZ_JBHUIK010000008.1"/>
</dbReference>
<dbReference type="SMART" id="SM00388">
    <property type="entry name" value="HisKA"/>
    <property type="match status" value="1"/>
</dbReference>
<keyword evidence="10" id="KW-0175">Coiled coil</keyword>
<organism evidence="15 16">
    <name type="scientific">Metabacillus endolithicus</name>
    <dbReference type="NCBI Taxonomy" id="1535204"/>
    <lineage>
        <taxon>Bacteria</taxon>
        <taxon>Bacillati</taxon>
        <taxon>Bacillota</taxon>
        <taxon>Bacilli</taxon>
        <taxon>Bacillales</taxon>
        <taxon>Bacillaceae</taxon>
        <taxon>Metabacillus</taxon>
    </lineage>
</organism>
<evidence type="ECO:0000256" key="4">
    <source>
        <dbReference type="ARBA" id="ARBA00022679"/>
    </source>
</evidence>
<dbReference type="CDD" id="cd00130">
    <property type="entry name" value="PAS"/>
    <property type="match status" value="1"/>
</dbReference>
<dbReference type="InterPro" id="IPR001789">
    <property type="entry name" value="Sig_transdc_resp-reg_receiver"/>
</dbReference>
<keyword evidence="5" id="KW-0547">Nucleotide-binding</keyword>
<dbReference type="InterPro" id="IPR004358">
    <property type="entry name" value="Sig_transdc_His_kin-like_C"/>
</dbReference>
<evidence type="ECO:0000256" key="2">
    <source>
        <dbReference type="ARBA" id="ARBA00012438"/>
    </source>
</evidence>
<evidence type="ECO:0000256" key="8">
    <source>
        <dbReference type="ARBA" id="ARBA00023012"/>
    </source>
</evidence>
<feature type="domain" description="PAC" evidence="14">
    <location>
        <begin position="264"/>
        <end position="314"/>
    </location>
</feature>
<keyword evidence="4" id="KW-0808">Transferase</keyword>
<dbReference type="InterPro" id="IPR003594">
    <property type="entry name" value="HATPase_dom"/>
</dbReference>
<dbReference type="Gene3D" id="1.10.287.130">
    <property type="match status" value="1"/>
</dbReference>
<dbReference type="EMBL" id="JBHUIK010000008">
    <property type="protein sequence ID" value="MFD2216756.1"/>
    <property type="molecule type" value="Genomic_DNA"/>
</dbReference>
<dbReference type="InterPro" id="IPR000700">
    <property type="entry name" value="PAS-assoc_C"/>
</dbReference>
<evidence type="ECO:0000259" key="14">
    <source>
        <dbReference type="PROSITE" id="PS50113"/>
    </source>
</evidence>
<gene>
    <name evidence="15" type="ORF">ACFSKK_24055</name>
</gene>
<evidence type="ECO:0000256" key="10">
    <source>
        <dbReference type="SAM" id="Coils"/>
    </source>
</evidence>
<dbReference type="EC" id="2.7.13.3" evidence="2"/>